<protein>
    <recommendedName>
        <fullName evidence="3">SH3 domain-containing protein</fullName>
    </recommendedName>
</protein>
<sequence>MKKLLITALIIIQTGWVLAQTYPTIYVRHQNAKLYQQPACRAEVISLLQLTDQVQLVRKFNERWLIVKVNGQPGYVERWNVTKKQSRQKNKPSSNLPLIVVEQKN</sequence>
<evidence type="ECO:0008006" key="3">
    <source>
        <dbReference type="Google" id="ProtNLM"/>
    </source>
</evidence>
<dbReference type="AlphaFoldDB" id="A0A7G7G6U7"/>
<proteinExistence type="predicted"/>
<gene>
    <name evidence="1" type="ORF">HUW51_09100</name>
</gene>
<dbReference type="Proteomes" id="UP000515237">
    <property type="component" value="Chromosome"/>
</dbReference>
<dbReference type="RefSeq" id="WP_185273660.1">
    <property type="nucleotide sequence ID" value="NZ_CP055156.1"/>
</dbReference>
<keyword evidence="2" id="KW-1185">Reference proteome</keyword>
<accession>A0A7G7G6U7</accession>
<evidence type="ECO:0000313" key="2">
    <source>
        <dbReference type="Proteomes" id="UP000515237"/>
    </source>
</evidence>
<evidence type="ECO:0000313" key="1">
    <source>
        <dbReference type="EMBL" id="QNF32881.1"/>
    </source>
</evidence>
<organism evidence="1 2">
    <name type="scientific">Adhaeribacter swui</name>
    <dbReference type="NCBI Taxonomy" id="2086471"/>
    <lineage>
        <taxon>Bacteria</taxon>
        <taxon>Pseudomonadati</taxon>
        <taxon>Bacteroidota</taxon>
        <taxon>Cytophagia</taxon>
        <taxon>Cytophagales</taxon>
        <taxon>Hymenobacteraceae</taxon>
        <taxon>Adhaeribacter</taxon>
    </lineage>
</organism>
<name>A0A7G7G6U7_9BACT</name>
<dbReference type="EMBL" id="CP055156">
    <property type="protein sequence ID" value="QNF32881.1"/>
    <property type="molecule type" value="Genomic_DNA"/>
</dbReference>
<dbReference type="KEGG" id="aswu:HUW51_09100"/>
<dbReference type="Gene3D" id="2.30.30.40">
    <property type="entry name" value="SH3 Domains"/>
    <property type="match status" value="1"/>
</dbReference>
<reference evidence="1 2" key="1">
    <citation type="journal article" date="2018" name="Int. J. Syst. Evol. Microbiol.">
        <title>Adhaeribacter swui sp. nov., isolated from wet mud.</title>
        <authorList>
            <person name="Kim D.U."/>
            <person name="Kim K.W."/>
            <person name="Kang M.S."/>
            <person name="Kim J.Y."/>
            <person name="Jang J.H."/>
            <person name="Kim M.K."/>
        </authorList>
    </citation>
    <scope>NUCLEOTIDE SEQUENCE [LARGE SCALE GENOMIC DNA]</scope>
    <source>
        <strain evidence="1 2">KCTC 52873</strain>
    </source>
</reference>